<dbReference type="EMBL" id="BAAALF010000095">
    <property type="protein sequence ID" value="GAA1251364.1"/>
    <property type="molecule type" value="Genomic_DNA"/>
</dbReference>
<evidence type="ECO:0008006" key="4">
    <source>
        <dbReference type="Google" id="ProtNLM"/>
    </source>
</evidence>
<comment type="caution">
    <text evidence="2">The sequence shown here is derived from an EMBL/GenBank/DDBJ whole genome shotgun (WGS) entry which is preliminary data.</text>
</comment>
<organism evidence="2 3">
    <name type="scientific">Kitasatospora nipponensis</name>
    <dbReference type="NCBI Taxonomy" id="258049"/>
    <lineage>
        <taxon>Bacteria</taxon>
        <taxon>Bacillati</taxon>
        <taxon>Actinomycetota</taxon>
        <taxon>Actinomycetes</taxon>
        <taxon>Kitasatosporales</taxon>
        <taxon>Streptomycetaceae</taxon>
        <taxon>Kitasatospora</taxon>
    </lineage>
</organism>
<evidence type="ECO:0000313" key="2">
    <source>
        <dbReference type="EMBL" id="GAA1251364.1"/>
    </source>
</evidence>
<accession>A0ABP4H848</accession>
<name>A0ABP4H848_9ACTN</name>
<dbReference type="Proteomes" id="UP001500037">
    <property type="component" value="Unassembled WGS sequence"/>
</dbReference>
<keyword evidence="1" id="KW-0732">Signal</keyword>
<evidence type="ECO:0000313" key="3">
    <source>
        <dbReference type="Proteomes" id="UP001500037"/>
    </source>
</evidence>
<feature type="chain" id="PRO_5045909902" description="Secreted protein" evidence="1">
    <location>
        <begin position="31"/>
        <end position="120"/>
    </location>
</feature>
<evidence type="ECO:0000256" key="1">
    <source>
        <dbReference type="SAM" id="SignalP"/>
    </source>
</evidence>
<sequence length="120" mass="12261">MIRKRTTVRLGAVAAVATLGLGLGAGMASADTTFPANVPGCAGSMTVTRIGGHDYVQGVVISTTGDGCSVDLTQSNGRNSSNWTATRVPARTQQLQDSGITSYVVVCNMNTGRCATSASY</sequence>
<reference evidence="3" key="1">
    <citation type="journal article" date="2019" name="Int. J. Syst. Evol. Microbiol.">
        <title>The Global Catalogue of Microorganisms (GCM) 10K type strain sequencing project: providing services to taxonomists for standard genome sequencing and annotation.</title>
        <authorList>
            <consortium name="The Broad Institute Genomics Platform"/>
            <consortium name="The Broad Institute Genome Sequencing Center for Infectious Disease"/>
            <person name="Wu L."/>
            <person name="Ma J."/>
        </authorList>
    </citation>
    <scope>NUCLEOTIDE SEQUENCE [LARGE SCALE GENOMIC DNA]</scope>
    <source>
        <strain evidence="3">JCM 13004</strain>
    </source>
</reference>
<keyword evidence="3" id="KW-1185">Reference proteome</keyword>
<proteinExistence type="predicted"/>
<dbReference type="RefSeq" id="WP_344443965.1">
    <property type="nucleotide sequence ID" value="NZ_BAAALF010000095.1"/>
</dbReference>
<protein>
    <recommendedName>
        <fullName evidence="4">Secreted protein</fullName>
    </recommendedName>
</protein>
<feature type="signal peptide" evidence="1">
    <location>
        <begin position="1"/>
        <end position="30"/>
    </location>
</feature>
<gene>
    <name evidence="2" type="ORF">GCM10009665_47560</name>
</gene>